<name>A0ABU3PHT2_9BURK</name>
<sequence length="146" mass="15779">MLSLNLLPTGLPPSGPQGESGPCEMTLLNSERLQGRLQAFHDGDLALDLQLAGQRWPLCVPLKQLQWLRLSPADEANAGPDEPSKAVSAGVPVLLSGPASQPLRAVCTAARPVRDGAWLELRLSDGPPQRWFIHDLPRVQLLTLID</sequence>
<organism evidence="2 3">
    <name type="scientific">Roseateles aquae</name>
    <dbReference type="NCBI Taxonomy" id="3077235"/>
    <lineage>
        <taxon>Bacteria</taxon>
        <taxon>Pseudomonadati</taxon>
        <taxon>Pseudomonadota</taxon>
        <taxon>Betaproteobacteria</taxon>
        <taxon>Burkholderiales</taxon>
        <taxon>Sphaerotilaceae</taxon>
        <taxon>Roseateles</taxon>
    </lineage>
</organism>
<feature type="region of interest" description="Disordered" evidence="1">
    <location>
        <begin position="1"/>
        <end position="21"/>
    </location>
</feature>
<evidence type="ECO:0000313" key="2">
    <source>
        <dbReference type="EMBL" id="MDT9002088.1"/>
    </source>
</evidence>
<accession>A0ABU3PHT2</accession>
<dbReference type="Proteomes" id="UP001246372">
    <property type="component" value="Unassembled WGS sequence"/>
</dbReference>
<evidence type="ECO:0000256" key="1">
    <source>
        <dbReference type="SAM" id="MobiDB-lite"/>
    </source>
</evidence>
<comment type="caution">
    <text evidence="2">The sequence shown here is derived from an EMBL/GenBank/DDBJ whole genome shotgun (WGS) entry which is preliminary data.</text>
</comment>
<protein>
    <submittedName>
        <fullName evidence="2">Uncharacterized protein</fullName>
    </submittedName>
</protein>
<dbReference type="EMBL" id="JAVXZY010000012">
    <property type="protein sequence ID" value="MDT9002088.1"/>
    <property type="molecule type" value="Genomic_DNA"/>
</dbReference>
<proteinExistence type="predicted"/>
<gene>
    <name evidence="2" type="ORF">RQP53_22610</name>
</gene>
<keyword evidence="3" id="KW-1185">Reference proteome</keyword>
<reference evidence="2" key="1">
    <citation type="submission" date="2023-09" db="EMBL/GenBank/DDBJ databases">
        <title>Paucibacter sp. APW11 Genome sequencing and assembly.</title>
        <authorList>
            <person name="Kim I."/>
        </authorList>
    </citation>
    <scope>NUCLEOTIDE SEQUENCE</scope>
    <source>
        <strain evidence="2">APW11</strain>
    </source>
</reference>
<dbReference type="RefSeq" id="WP_315652970.1">
    <property type="nucleotide sequence ID" value="NZ_JAVXZY010000012.1"/>
</dbReference>
<evidence type="ECO:0000313" key="3">
    <source>
        <dbReference type="Proteomes" id="UP001246372"/>
    </source>
</evidence>